<dbReference type="RefSeq" id="WP_268061561.1">
    <property type="nucleotide sequence ID" value="NZ_JAPQFJ010000010.1"/>
</dbReference>
<name>A0ABT4D9Z8_9CLOT</name>
<protein>
    <submittedName>
        <fullName evidence="1">Uncharacterized protein</fullName>
    </submittedName>
</protein>
<dbReference type="EMBL" id="JAPQFJ010000010">
    <property type="protein sequence ID" value="MCY6959139.1"/>
    <property type="molecule type" value="Genomic_DNA"/>
</dbReference>
<proteinExistence type="predicted"/>
<accession>A0ABT4D9Z8</accession>
<evidence type="ECO:0000313" key="2">
    <source>
        <dbReference type="Proteomes" id="UP001144612"/>
    </source>
</evidence>
<sequence length="67" mass="7833">MRGEHIYVQEDESIKVIDPRKSFTKEVLIPYGIIKVVDKTGELDKFVKVLVIYRPDLAISWMKAINR</sequence>
<gene>
    <name evidence="1" type="ORF">OW729_11035</name>
</gene>
<comment type="caution">
    <text evidence="1">The sequence shown here is derived from an EMBL/GenBank/DDBJ whole genome shotgun (WGS) entry which is preliminary data.</text>
</comment>
<dbReference type="Proteomes" id="UP001144612">
    <property type="component" value="Unassembled WGS sequence"/>
</dbReference>
<reference evidence="1" key="1">
    <citation type="submission" date="2022-12" db="EMBL/GenBank/DDBJ databases">
        <title>Clostridium sp. nov., isolated from industrial wastewater.</title>
        <authorList>
            <person name="Jiayan W."/>
        </authorList>
    </citation>
    <scope>NUCLEOTIDE SEQUENCE</scope>
    <source>
        <strain evidence="1">ZC22-4</strain>
    </source>
</reference>
<organism evidence="1 2">
    <name type="scientific">Clostridium brassicae</name>
    <dbReference type="NCBI Taxonomy" id="2999072"/>
    <lineage>
        <taxon>Bacteria</taxon>
        <taxon>Bacillati</taxon>
        <taxon>Bacillota</taxon>
        <taxon>Clostridia</taxon>
        <taxon>Eubacteriales</taxon>
        <taxon>Clostridiaceae</taxon>
        <taxon>Clostridium</taxon>
    </lineage>
</organism>
<evidence type="ECO:0000313" key="1">
    <source>
        <dbReference type="EMBL" id="MCY6959139.1"/>
    </source>
</evidence>
<keyword evidence="2" id="KW-1185">Reference proteome</keyword>